<keyword evidence="5 6" id="KW-0676">Redox-active center</keyword>
<comment type="PTM">
    <text evidence="6">Under oxidizing conditions two disulfide bonds are formed involving the reactive cysteines. Under reducing conditions zinc is bound to the reactive cysteines and the protein is inactive.</text>
</comment>
<dbReference type="Gene3D" id="3.55.30.10">
    <property type="entry name" value="Hsp33 domain"/>
    <property type="match status" value="1"/>
</dbReference>
<dbReference type="GO" id="GO:0051082">
    <property type="term" value="F:unfolded protein binding"/>
    <property type="evidence" value="ECO:0007669"/>
    <property type="project" value="UniProtKB-UniRule"/>
</dbReference>
<name>A0A7W4W5L9_9GAMM</name>
<dbReference type="CDD" id="cd00498">
    <property type="entry name" value="Hsp33"/>
    <property type="match status" value="1"/>
</dbReference>
<evidence type="ECO:0000256" key="5">
    <source>
        <dbReference type="ARBA" id="ARBA00023284"/>
    </source>
</evidence>
<keyword evidence="4 6" id="KW-0143">Chaperone</keyword>
<dbReference type="InterPro" id="IPR000397">
    <property type="entry name" value="Heat_shock_Hsp33"/>
</dbReference>
<dbReference type="GO" id="GO:0044183">
    <property type="term" value="F:protein folding chaperone"/>
    <property type="evidence" value="ECO:0007669"/>
    <property type="project" value="TreeGrafter"/>
</dbReference>
<comment type="caution">
    <text evidence="7">The sequence shown here is derived from an EMBL/GenBank/DDBJ whole genome shotgun (WGS) entry which is preliminary data.</text>
</comment>
<sequence length="287" mass="32238">MTELTCADTISRFTFDDCAVRGEHVLLDSSYQELLAIHHYPPVVAELLGELCAAACLLAETIKFDGLLTLQIRSEGEIPLIMAEVTNQQSFRAIARQAQQASSRDFQQLFTNGQLVLTIQPKNGKPYRGIVMLDGNSLASSIGAYFAQSEQLETRLWLHSDGQRASGFLLQQLPGDENSEQWQHLSHMASTLTKEELLSLPRETLLYRLYHEESVRLHPEKPVQFQCTCTRERLENALLSLGEAELRDIIAEKSVIDANCEFCNRFYSFTAADVDAMFGNSSPESHH</sequence>
<evidence type="ECO:0000313" key="8">
    <source>
        <dbReference type="Proteomes" id="UP000537130"/>
    </source>
</evidence>
<dbReference type="InterPro" id="IPR016153">
    <property type="entry name" value="Heat_shock_Hsp33_N"/>
</dbReference>
<gene>
    <name evidence="6" type="primary">hslO</name>
    <name evidence="7" type="ORF">FHR99_001498</name>
</gene>
<accession>A0A7W4W5L9</accession>
<evidence type="ECO:0000256" key="3">
    <source>
        <dbReference type="ARBA" id="ARBA00023157"/>
    </source>
</evidence>
<dbReference type="Proteomes" id="UP000537130">
    <property type="component" value="Unassembled WGS sequence"/>
</dbReference>
<comment type="function">
    <text evidence="6">Redox regulated molecular chaperone. Protects both thermally unfolding and oxidatively damaged proteins from irreversible aggregation. Plays an important role in the bacterial defense system toward oxidative stress.</text>
</comment>
<evidence type="ECO:0000256" key="4">
    <source>
        <dbReference type="ARBA" id="ARBA00023186"/>
    </source>
</evidence>
<feature type="disulfide bond" description="Redox-active" evidence="6">
    <location>
        <begin position="227"/>
        <end position="229"/>
    </location>
</feature>
<proteinExistence type="inferred from homology"/>
<dbReference type="GO" id="GO:0005737">
    <property type="term" value="C:cytoplasm"/>
    <property type="evidence" value="ECO:0007669"/>
    <property type="project" value="UniProtKB-SubCell"/>
</dbReference>
<evidence type="ECO:0000256" key="1">
    <source>
        <dbReference type="ARBA" id="ARBA00022490"/>
    </source>
</evidence>
<dbReference type="EMBL" id="JACHWY010000001">
    <property type="protein sequence ID" value="MBB3047262.1"/>
    <property type="molecule type" value="Genomic_DNA"/>
</dbReference>
<keyword evidence="3 6" id="KW-1015">Disulfide bond</keyword>
<dbReference type="Gene3D" id="3.90.1280.10">
    <property type="entry name" value="HSP33 redox switch-like"/>
    <property type="match status" value="1"/>
</dbReference>
<keyword evidence="2 6" id="KW-0862">Zinc</keyword>
<dbReference type="RefSeq" id="WP_183409895.1">
    <property type="nucleotide sequence ID" value="NZ_JACHWY010000001.1"/>
</dbReference>
<dbReference type="HAMAP" id="MF_00117">
    <property type="entry name" value="HslO"/>
    <property type="match status" value="1"/>
</dbReference>
<evidence type="ECO:0000256" key="2">
    <source>
        <dbReference type="ARBA" id="ARBA00022833"/>
    </source>
</evidence>
<keyword evidence="8" id="KW-1185">Reference proteome</keyword>
<protein>
    <recommendedName>
        <fullName evidence="6">33 kDa chaperonin</fullName>
    </recommendedName>
    <alternativeName>
        <fullName evidence="6">Heat shock protein 33 homolog</fullName>
        <shortName evidence="6">HSP33</shortName>
    </alternativeName>
</protein>
<dbReference type="SUPFAM" id="SSF118352">
    <property type="entry name" value="HSP33 redox switch-like"/>
    <property type="match status" value="1"/>
</dbReference>
<dbReference type="GO" id="GO:0042026">
    <property type="term" value="P:protein refolding"/>
    <property type="evidence" value="ECO:0007669"/>
    <property type="project" value="TreeGrafter"/>
</dbReference>
<comment type="subcellular location">
    <subcellularLocation>
        <location evidence="6">Cytoplasm</location>
    </subcellularLocation>
</comment>
<dbReference type="Gene3D" id="1.10.287.480">
    <property type="entry name" value="helix hairpin bin"/>
    <property type="match status" value="1"/>
</dbReference>
<dbReference type="AlphaFoldDB" id="A0A7W4W5L9"/>
<dbReference type="SUPFAM" id="SSF64397">
    <property type="entry name" value="Hsp33 domain"/>
    <property type="match status" value="1"/>
</dbReference>
<dbReference type="InterPro" id="IPR023212">
    <property type="entry name" value="Hsp33_helix_hairpin_bin_dom_sf"/>
</dbReference>
<dbReference type="PANTHER" id="PTHR30111">
    <property type="entry name" value="33 KDA CHAPERONIN"/>
    <property type="match status" value="1"/>
</dbReference>
<reference evidence="7 8" key="1">
    <citation type="submission" date="2020-08" db="EMBL/GenBank/DDBJ databases">
        <title>Genomic Encyclopedia of Type Strains, Phase III (KMG-III): the genomes of soil and plant-associated and newly described type strains.</title>
        <authorList>
            <person name="Whitman W."/>
        </authorList>
    </citation>
    <scope>NUCLEOTIDE SEQUENCE [LARGE SCALE GENOMIC DNA]</scope>
    <source>
        <strain evidence="7 8">CECT 8654</strain>
    </source>
</reference>
<keyword evidence="1 6" id="KW-0963">Cytoplasm</keyword>
<evidence type="ECO:0000313" key="7">
    <source>
        <dbReference type="EMBL" id="MBB3047262.1"/>
    </source>
</evidence>
<feature type="disulfide bond" description="Redox-active" evidence="6">
    <location>
        <begin position="260"/>
        <end position="263"/>
    </location>
</feature>
<dbReference type="Pfam" id="PF01430">
    <property type="entry name" value="HSP33"/>
    <property type="match status" value="1"/>
</dbReference>
<organism evidence="7 8">
    <name type="scientific">Litorivivens lipolytica</name>
    <dbReference type="NCBI Taxonomy" id="1524264"/>
    <lineage>
        <taxon>Bacteria</taxon>
        <taxon>Pseudomonadati</taxon>
        <taxon>Pseudomonadota</taxon>
        <taxon>Gammaproteobacteria</taxon>
        <taxon>Litorivivens</taxon>
    </lineage>
</organism>
<dbReference type="NCBIfam" id="NF001033">
    <property type="entry name" value="PRK00114.1"/>
    <property type="match status" value="1"/>
</dbReference>
<dbReference type="PIRSF" id="PIRSF005261">
    <property type="entry name" value="Heat_shock_Hsp33"/>
    <property type="match status" value="1"/>
</dbReference>
<evidence type="ECO:0000256" key="6">
    <source>
        <dbReference type="HAMAP-Rule" id="MF_00117"/>
    </source>
</evidence>
<comment type="similarity">
    <text evidence="6">Belongs to the HSP33 family.</text>
</comment>
<dbReference type="PANTHER" id="PTHR30111:SF1">
    <property type="entry name" value="33 KDA CHAPERONIN"/>
    <property type="match status" value="1"/>
</dbReference>
<dbReference type="InterPro" id="IPR016154">
    <property type="entry name" value="Heat_shock_Hsp33_C"/>
</dbReference>